<gene>
    <name evidence="1" type="ORF">SPACI_054160</name>
</gene>
<dbReference type="EMBL" id="CP155571">
    <property type="protein sequence ID" value="XFO75299.1"/>
    <property type="molecule type" value="Genomic_DNA"/>
</dbReference>
<dbReference type="RefSeq" id="WP_281241481.1">
    <property type="nucleotide sequence ID" value="NZ_CP155571.1"/>
</dbReference>
<protein>
    <submittedName>
        <fullName evidence="1">Uncharacterized protein</fullName>
    </submittedName>
</protein>
<keyword evidence="2" id="KW-1185">Reference proteome</keyword>
<evidence type="ECO:0000313" key="2">
    <source>
        <dbReference type="Proteomes" id="UP000216052"/>
    </source>
</evidence>
<accession>A0ABZ3JBD0</accession>
<name>A0ABZ3JBD0_SPOA4</name>
<organism evidence="1 2">
    <name type="scientific">Sporomusa acidovorans (strain ATCC 49682 / DSM 3132 / Mol)</name>
    <dbReference type="NCBI Taxonomy" id="1123286"/>
    <lineage>
        <taxon>Bacteria</taxon>
        <taxon>Bacillati</taxon>
        <taxon>Bacillota</taxon>
        <taxon>Negativicutes</taxon>
        <taxon>Selenomonadales</taxon>
        <taxon>Sporomusaceae</taxon>
        <taxon>Sporomusa</taxon>
    </lineage>
</organism>
<dbReference type="Proteomes" id="UP000216052">
    <property type="component" value="Chromosome"/>
</dbReference>
<reference evidence="1" key="1">
    <citation type="submission" date="2024-05" db="EMBL/GenBank/DDBJ databases">
        <title>Isolation and characterization of Sporomusa carbonis sp. nov., a carboxydotrophic hydrogenogen in the genus of Sporomusa isolated from a charcoal burning pile.</title>
        <authorList>
            <person name="Boeer T."/>
            <person name="Rosenbaum F."/>
            <person name="Eysell L."/>
            <person name="Mueller V."/>
            <person name="Daniel R."/>
            <person name="Poehlein A."/>
        </authorList>
    </citation>
    <scope>NUCLEOTIDE SEQUENCE [LARGE SCALE GENOMIC DNA]</scope>
    <source>
        <strain evidence="1">DSM 3132</strain>
    </source>
</reference>
<proteinExistence type="predicted"/>
<sequence length="44" mass="5200">MENQDESQTHADLDNLEKHDVALNNLDEKERLSVAMSSYYILYR</sequence>
<evidence type="ECO:0000313" key="1">
    <source>
        <dbReference type="EMBL" id="XFO75299.1"/>
    </source>
</evidence>